<sequence>MQFQPSLDEFLAKSSDFDVISVRTEFTADAETPLSAYVKLSESKPAFLFESVVGGEQVSRFSFVGFSPRKTISCGQSKTEIIDRGQPPRSIPTPADPLKLIEDEIQGIRYSGAATDTRFSGGAVGYISYEYANRVEPTVQLAGEDQLGLPLLFFMVADLVLIFDHACQTLTICANAYVEGRPKDAYRDACKSIEETIKLLNVPSSLKPASLGESLEVGVPEGNISKREFEEMVERTKEYVRSGDVIQTVLSQRFSVPFSHPPLNLYRAIRAINPSPYMFLMEGSGFAIVGASPEVHVRLTEDDVLIRPIAGTRPRGKNEEEDNLLEKDLLADEKEKAEHLMLVDLARNDIGRVCETGSVRAAEFMNIERYSHVMHIVSQVVGKLRSNCNAFDLMRATFPAGTVSGAPKVRAMQIISEFEKVQRNAYAGALGYFGYEGNHDSCIAIRTAMIAKDTLHLQAGAGIVADSIPENEYEETINKAKGMLNALALADRISD</sequence>
<dbReference type="EC" id="4.1.3.27" evidence="5 15"/>
<dbReference type="Gene3D" id="3.60.120.10">
    <property type="entry name" value="Anthranilate synthase"/>
    <property type="match status" value="1"/>
</dbReference>
<dbReference type="GO" id="GO:0046872">
    <property type="term" value="F:metal ion binding"/>
    <property type="evidence" value="ECO:0007669"/>
    <property type="project" value="UniProtKB-KW"/>
</dbReference>
<evidence type="ECO:0000256" key="6">
    <source>
        <dbReference type="ARBA" id="ARBA00020653"/>
    </source>
</evidence>
<dbReference type="NCBIfam" id="TIGR00564">
    <property type="entry name" value="trpE_most"/>
    <property type="match status" value="1"/>
</dbReference>
<dbReference type="InterPro" id="IPR005801">
    <property type="entry name" value="ADC_synthase"/>
</dbReference>
<keyword evidence="10 15" id="KW-0460">Magnesium</keyword>
<evidence type="ECO:0000256" key="14">
    <source>
        <dbReference type="ARBA" id="ARBA00047683"/>
    </source>
</evidence>
<keyword evidence="7 15" id="KW-0028">Amino-acid biosynthesis</keyword>
<dbReference type="EMBL" id="GU567968">
    <property type="protein sequence ID" value="ADI21857.1"/>
    <property type="molecule type" value="Genomic_DNA"/>
</dbReference>
<evidence type="ECO:0000313" key="18">
    <source>
        <dbReference type="EMBL" id="ADI21857.1"/>
    </source>
</evidence>
<evidence type="ECO:0000256" key="1">
    <source>
        <dbReference type="ARBA" id="ARBA00001946"/>
    </source>
</evidence>
<organism evidence="18">
    <name type="scientific">uncultured verrucomicrobium HF0130_25O04</name>
    <dbReference type="NCBI Taxonomy" id="723596"/>
    <lineage>
        <taxon>Bacteria</taxon>
        <taxon>Pseudomonadati</taxon>
        <taxon>Verrucomicrobiota</taxon>
        <taxon>environmental samples</taxon>
    </lineage>
</organism>
<comment type="function">
    <text evidence="13 15">Part of a heterotetrameric complex that catalyzes the two-step biosynthesis of anthranilate, an intermediate in the biosynthesis of L-tryptophan. In the first step, the glutamine-binding beta subunit (TrpG) of anthranilate synthase (AS) provides the glutamine amidotransferase activity which generates ammonia as a substrate that, along with chorismate, is used in the second step, catalyzed by the large alpha subunit of AS (TrpE) to produce anthranilate. In the absence of TrpG, TrpE can synthesize anthranilate directly from chorismate and high concentrations of ammonia.</text>
</comment>
<feature type="domain" description="Anthranilate synthase component I N-terminal" evidence="17">
    <location>
        <begin position="29"/>
        <end position="172"/>
    </location>
</feature>
<comment type="pathway">
    <text evidence="2 15">Amino-acid biosynthesis; L-tryptophan biosynthesis; L-tryptophan from chorismate: step 1/5.</text>
</comment>
<evidence type="ECO:0000256" key="11">
    <source>
        <dbReference type="ARBA" id="ARBA00023141"/>
    </source>
</evidence>
<evidence type="ECO:0000256" key="8">
    <source>
        <dbReference type="ARBA" id="ARBA00022723"/>
    </source>
</evidence>
<dbReference type="InterPro" id="IPR015890">
    <property type="entry name" value="Chorismate_C"/>
</dbReference>
<dbReference type="PRINTS" id="PR00095">
    <property type="entry name" value="ANTSNTHASEI"/>
</dbReference>
<keyword evidence="11 15" id="KW-0057">Aromatic amino acid biosynthesis</keyword>
<dbReference type="PANTHER" id="PTHR11236:SF48">
    <property type="entry name" value="ISOCHORISMATE SYNTHASE MENF"/>
    <property type="match status" value="1"/>
</dbReference>
<proteinExistence type="inferred from homology"/>
<evidence type="ECO:0000256" key="9">
    <source>
        <dbReference type="ARBA" id="ARBA00022822"/>
    </source>
</evidence>
<evidence type="ECO:0000256" key="15">
    <source>
        <dbReference type="RuleBase" id="RU364045"/>
    </source>
</evidence>
<dbReference type="Pfam" id="PF00425">
    <property type="entry name" value="Chorismate_bind"/>
    <property type="match status" value="1"/>
</dbReference>
<reference evidence="18" key="1">
    <citation type="submission" date="2010-01" db="EMBL/GenBank/DDBJ databases">
        <title>Genome fragments of uncultured bacteria from the North Pacific subtropical Gyre.</title>
        <authorList>
            <person name="Pham V.D."/>
            <person name="Delong E.F."/>
        </authorList>
    </citation>
    <scope>NUCLEOTIDE SEQUENCE</scope>
</reference>
<comment type="catalytic activity">
    <reaction evidence="14 15">
        <text>chorismate + L-glutamine = anthranilate + pyruvate + L-glutamate + H(+)</text>
        <dbReference type="Rhea" id="RHEA:21732"/>
        <dbReference type="ChEBI" id="CHEBI:15361"/>
        <dbReference type="ChEBI" id="CHEBI:15378"/>
        <dbReference type="ChEBI" id="CHEBI:16567"/>
        <dbReference type="ChEBI" id="CHEBI:29748"/>
        <dbReference type="ChEBI" id="CHEBI:29985"/>
        <dbReference type="ChEBI" id="CHEBI:58359"/>
        <dbReference type="EC" id="4.1.3.27"/>
    </reaction>
</comment>
<keyword evidence="8 15" id="KW-0479">Metal-binding</keyword>
<protein>
    <recommendedName>
        <fullName evidence="6 15">Anthranilate synthase component 1</fullName>
        <ecNumber evidence="5 15">4.1.3.27</ecNumber>
    </recommendedName>
</protein>
<dbReference type="InterPro" id="IPR005256">
    <property type="entry name" value="Anth_synth_I_PabB"/>
</dbReference>
<name>E7C333_9BACT</name>
<accession>E7C333</accession>
<dbReference type="PANTHER" id="PTHR11236">
    <property type="entry name" value="AMINOBENZOATE/ANTHRANILATE SYNTHASE"/>
    <property type="match status" value="1"/>
</dbReference>
<keyword evidence="12 15" id="KW-0456">Lyase</keyword>
<dbReference type="Pfam" id="PF04715">
    <property type="entry name" value="Anth_synt_I_N"/>
    <property type="match status" value="1"/>
</dbReference>
<gene>
    <name evidence="15" type="primary">trpE</name>
</gene>
<dbReference type="InterPro" id="IPR019999">
    <property type="entry name" value="Anth_synth_I-like"/>
</dbReference>
<keyword evidence="9 15" id="KW-0822">Tryptophan biosynthesis</keyword>
<evidence type="ECO:0000256" key="13">
    <source>
        <dbReference type="ARBA" id="ARBA00025634"/>
    </source>
</evidence>
<dbReference type="InterPro" id="IPR006805">
    <property type="entry name" value="Anth_synth_I_N"/>
</dbReference>
<evidence type="ECO:0000256" key="10">
    <source>
        <dbReference type="ARBA" id="ARBA00022842"/>
    </source>
</evidence>
<evidence type="ECO:0000256" key="5">
    <source>
        <dbReference type="ARBA" id="ARBA00012266"/>
    </source>
</evidence>
<comment type="subunit">
    <text evidence="4 15">Heterotetramer consisting of two non-identical subunits: a beta subunit (TrpG) and a large alpha subunit (TrpE).</text>
</comment>
<evidence type="ECO:0000259" key="16">
    <source>
        <dbReference type="Pfam" id="PF00425"/>
    </source>
</evidence>
<evidence type="ECO:0000256" key="2">
    <source>
        <dbReference type="ARBA" id="ARBA00004873"/>
    </source>
</evidence>
<evidence type="ECO:0000256" key="12">
    <source>
        <dbReference type="ARBA" id="ARBA00023239"/>
    </source>
</evidence>
<feature type="domain" description="Chorismate-utilising enzyme C-terminal" evidence="16">
    <location>
        <begin position="226"/>
        <end position="479"/>
    </location>
</feature>
<dbReference type="AlphaFoldDB" id="E7C333"/>
<dbReference type="GO" id="GO:0000162">
    <property type="term" value="P:L-tryptophan biosynthetic process"/>
    <property type="evidence" value="ECO:0007669"/>
    <property type="project" value="UniProtKB-UniPathway"/>
</dbReference>
<evidence type="ECO:0000256" key="7">
    <source>
        <dbReference type="ARBA" id="ARBA00022605"/>
    </source>
</evidence>
<dbReference type="UniPathway" id="UPA00035">
    <property type="reaction ID" value="UER00040"/>
</dbReference>
<evidence type="ECO:0000256" key="3">
    <source>
        <dbReference type="ARBA" id="ARBA00009562"/>
    </source>
</evidence>
<evidence type="ECO:0000256" key="4">
    <source>
        <dbReference type="ARBA" id="ARBA00011575"/>
    </source>
</evidence>
<dbReference type="SUPFAM" id="SSF56322">
    <property type="entry name" value="ADC synthase"/>
    <property type="match status" value="1"/>
</dbReference>
<comment type="cofactor">
    <cofactor evidence="1 15">
        <name>Mg(2+)</name>
        <dbReference type="ChEBI" id="CHEBI:18420"/>
    </cofactor>
</comment>
<comment type="similarity">
    <text evidence="3 15">Belongs to the anthranilate synthase component I family.</text>
</comment>
<dbReference type="GO" id="GO:0004049">
    <property type="term" value="F:anthranilate synthase activity"/>
    <property type="evidence" value="ECO:0007669"/>
    <property type="project" value="UniProtKB-EC"/>
</dbReference>
<evidence type="ECO:0000259" key="17">
    <source>
        <dbReference type="Pfam" id="PF04715"/>
    </source>
</evidence>